<gene>
    <name evidence="2" type="primary">ORF12133</name>
</gene>
<feature type="non-terminal residue" evidence="2">
    <location>
        <position position="131"/>
    </location>
</feature>
<accession>A0A0B6Y670</accession>
<protein>
    <submittedName>
        <fullName evidence="2">Uncharacterized protein</fullName>
    </submittedName>
</protein>
<sequence>MVLVNPIVGKLRRYWITLQMHFYYGRWSLRRSVLSMSALTILGLSLLVVYHIIFTVELLPWNPQVDRWCDYEEVPQHMLRADPEEMTVVTMFLNLGTFKKGEQPLFYHSPYKYKRWMRSFGKMVNRVVAYF</sequence>
<keyword evidence="1" id="KW-1133">Transmembrane helix</keyword>
<evidence type="ECO:0000256" key="1">
    <source>
        <dbReference type="SAM" id="Phobius"/>
    </source>
</evidence>
<name>A0A0B6Y670_9EUPU</name>
<dbReference type="AlphaFoldDB" id="A0A0B6Y670"/>
<evidence type="ECO:0000313" key="2">
    <source>
        <dbReference type="EMBL" id="CEK50970.1"/>
    </source>
</evidence>
<feature type="transmembrane region" description="Helical" evidence="1">
    <location>
        <begin position="33"/>
        <end position="53"/>
    </location>
</feature>
<keyword evidence="1" id="KW-0812">Transmembrane</keyword>
<keyword evidence="1" id="KW-0472">Membrane</keyword>
<organism evidence="2">
    <name type="scientific">Arion vulgaris</name>
    <dbReference type="NCBI Taxonomy" id="1028688"/>
    <lineage>
        <taxon>Eukaryota</taxon>
        <taxon>Metazoa</taxon>
        <taxon>Spiralia</taxon>
        <taxon>Lophotrochozoa</taxon>
        <taxon>Mollusca</taxon>
        <taxon>Gastropoda</taxon>
        <taxon>Heterobranchia</taxon>
        <taxon>Euthyneura</taxon>
        <taxon>Panpulmonata</taxon>
        <taxon>Eupulmonata</taxon>
        <taxon>Stylommatophora</taxon>
        <taxon>Helicina</taxon>
        <taxon>Arionoidea</taxon>
        <taxon>Arionidae</taxon>
        <taxon>Arion</taxon>
    </lineage>
</organism>
<proteinExistence type="predicted"/>
<reference evidence="2" key="1">
    <citation type="submission" date="2014-12" db="EMBL/GenBank/DDBJ databases">
        <title>Insight into the proteome of Arion vulgaris.</title>
        <authorList>
            <person name="Aradska J."/>
            <person name="Bulat T."/>
            <person name="Smidak R."/>
            <person name="Sarate P."/>
            <person name="Gangsoo J."/>
            <person name="Sialana F."/>
            <person name="Bilban M."/>
            <person name="Lubec G."/>
        </authorList>
    </citation>
    <scope>NUCLEOTIDE SEQUENCE</scope>
    <source>
        <tissue evidence="2">Skin</tissue>
    </source>
</reference>
<dbReference type="EMBL" id="HACG01004105">
    <property type="protein sequence ID" value="CEK50970.1"/>
    <property type="molecule type" value="Transcribed_RNA"/>
</dbReference>